<dbReference type="PANTHER" id="PTHR36981:SF1">
    <property type="entry name" value="P2X PURINORECEPTOR 7 INTRACELLULAR DOMAIN-CONTAINING PROTEIN"/>
    <property type="match status" value="1"/>
</dbReference>
<dbReference type="InterPro" id="IPR046815">
    <property type="entry name" value="P2RX7_C"/>
</dbReference>
<dbReference type="KEGG" id="ccar:109111435"/>
<organism evidence="2">
    <name type="scientific">Cyprinus carpio</name>
    <name type="common">Common carp</name>
    <dbReference type="NCBI Taxonomy" id="7962"/>
    <lineage>
        <taxon>Eukaryota</taxon>
        <taxon>Metazoa</taxon>
        <taxon>Chordata</taxon>
        <taxon>Craniata</taxon>
        <taxon>Vertebrata</taxon>
        <taxon>Euteleostomi</taxon>
        <taxon>Actinopterygii</taxon>
        <taxon>Neopterygii</taxon>
        <taxon>Teleostei</taxon>
        <taxon>Ostariophysi</taxon>
        <taxon>Cypriniformes</taxon>
        <taxon>Cyprinidae</taxon>
        <taxon>Cyprininae</taxon>
        <taxon>Cyprinus</taxon>
    </lineage>
</organism>
<feature type="domain" description="P2X purinoreceptor 7 intracellular" evidence="1">
    <location>
        <begin position="99"/>
        <end position="193"/>
    </location>
</feature>
<gene>
    <name evidence="2" type="primary">LOC109111435</name>
</gene>
<sequence length="202" mass="23294">MSADFDVDEDLNFFNQPYLFEPEYTDIEMQEMEEAAAATQPQSQASERQRALESWWCKCNQCQAMPTEQESMCCIDWDLVMPQLESLDNADNGTSVFRCITEDPGFPPLLSRSVLEVFFNLPKVNWKRRPRPEGPAGTLSMDQYRLVAYRVVLEWILKGQKLGRHNRKVLPSCVVQAIRERYPSSSGVYVGFKDAEEAFMLM</sequence>
<dbReference type="AlphaFoldDB" id="A0A9Q9WGZ3"/>
<protein>
    <submittedName>
        <fullName evidence="2">Uncharacterized protein LOC109111435</fullName>
    </submittedName>
</protein>
<reference evidence="2" key="1">
    <citation type="submission" date="2025-08" db="UniProtKB">
        <authorList>
            <consortium name="RefSeq"/>
        </authorList>
    </citation>
    <scope>IDENTIFICATION</scope>
    <source>
        <tissue evidence="2">Muscle</tissue>
    </source>
</reference>
<evidence type="ECO:0000313" key="2">
    <source>
        <dbReference type="RefSeq" id="XP_042583216.1"/>
    </source>
</evidence>
<evidence type="ECO:0000259" key="1">
    <source>
        <dbReference type="Pfam" id="PF20478"/>
    </source>
</evidence>
<accession>A0A9Q9WGZ3</accession>
<name>A0A9Q9WGZ3_CYPCA</name>
<proteinExistence type="predicted"/>
<dbReference type="RefSeq" id="XP_042583216.1">
    <property type="nucleotide sequence ID" value="XM_042727282.1"/>
</dbReference>
<dbReference type="Pfam" id="PF20478">
    <property type="entry name" value="P2RX7_C"/>
    <property type="match status" value="1"/>
</dbReference>
<dbReference type="PANTHER" id="PTHR36981">
    <property type="entry name" value="ZGC:195170"/>
    <property type="match status" value="1"/>
</dbReference>
<dbReference type="GeneID" id="109111435"/>
<dbReference type="Proteomes" id="UP001155660">
    <property type="component" value="Chromosome B7"/>
</dbReference>
<dbReference type="OrthoDB" id="9898867at2759"/>